<evidence type="ECO:0000256" key="4">
    <source>
        <dbReference type="SAM" id="MobiDB-lite"/>
    </source>
</evidence>
<evidence type="ECO:0000256" key="1">
    <source>
        <dbReference type="ARBA" id="ARBA00010871"/>
    </source>
</evidence>
<dbReference type="InterPro" id="IPR011095">
    <property type="entry name" value="Dala_Dala_lig_C"/>
</dbReference>
<evidence type="ECO:0000313" key="6">
    <source>
        <dbReference type="EMBL" id="MEQ7849036.1"/>
    </source>
</evidence>
<comment type="similarity">
    <text evidence="1">Belongs to the D-alanine--D-alanine ligase family.</text>
</comment>
<accession>A0ABV1P2Q2</accession>
<feature type="compositionally biased region" description="Polar residues" evidence="4">
    <location>
        <begin position="7"/>
        <end position="19"/>
    </location>
</feature>
<dbReference type="InterPro" id="IPR011761">
    <property type="entry name" value="ATP-grasp"/>
</dbReference>
<protein>
    <recommendedName>
        <fullName evidence="5">ATP-grasp domain-containing protein</fullName>
    </recommendedName>
</protein>
<dbReference type="EMBL" id="JBEGDP010000027">
    <property type="protein sequence ID" value="MEQ7849036.1"/>
    <property type="molecule type" value="Genomic_DNA"/>
</dbReference>
<evidence type="ECO:0000256" key="2">
    <source>
        <dbReference type="ARBA" id="ARBA00022598"/>
    </source>
</evidence>
<keyword evidence="3" id="KW-0547">Nucleotide-binding</keyword>
<dbReference type="Proteomes" id="UP001482520">
    <property type="component" value="Unassembled WGS sequence"/>
</dbReference>
<feature type="domain" description="ATP-grasp" evidence="5">
    <location>
        <begin position="148"/>
        <end position="359"/>
    </location>
</feature>
<dbReference type="Gene3D" id="3.40.50.20">
    <property type="match status" value="1"/>
</dbReference>
<dbReference type="RefSeq" id="WP_349805398.1">
    <property type="nucleotide sequence ID" value="NZ_JBEGDP010000027.1"/>
</dbReference>
<dbReference type="Gene3D" id="3.30.470.20">
    <property type="entry name" value="ATP-grasp fold, B domain"/>
    <property type="match status" value="1"/>
</dbReference>
<dbReference type="SUPFAM" id="SSF56059">
    <property type="entry name" value="Glutathione synthetase ATP-binding domain-like"/>
    <property type="match status" value="1"/>
</dbReference>
<dbReference type="PANTHER" id="PTHR23132:SF23">
    <property type="entry name" value="D-ALANINE--D-ALANINE LIGASE B"/>
    <property type="match status" value="1"/>
</dbReference>
<sequence>MPEHSTGPHSTEAHSTGPHSTGPLRVLHLAGSAEDDFLADVSLLYARDCLTAVADPERYVALVAHVSPDGSWRFPADLSPAALAAADPVPFAEAVAVVAGLGVDLVVPQMFCLSGMTHHRALLELLGLPYVGNRPAVMALGADKALARAVVAAAGVTVPEAYVVPGGPEAGAADLALPVVVKPVAADNSVGVSLVHEQGDLAAAVEAAREHGGRALVETYVPLGREVRCGVIEVDGELVCLPLEEYAVDTDTKPVRDQADKLRRADDGDLALVAKDAEHAWIVDPADPVCERVWTAARLAYRALGCRHYGLFDFRIDPDGEPWFLEAGLYCSYARTSVVAVMARAAGIDLAQLFRLAVDDALAHP</sequence>
<feature type="region of interest" description="Disordered" evidence="4">
    <location>
        <begin position="1"/>
        <end position="21"/>
    </location>
</feature>
<gene>
    <name evidence="6" type="ORF">V6R90_17285</name>
</gene>
<evidence type="ECO:0000259" key="5">
    <source>
        <dbReference type="PROSITE" id="PS50975"/>
    </source>
</evidence>
<keyword evidence="3" id="KW-0067">ATP-binding</keyword>
<dbReference type="Gene3D" id="3.30.1490.20">
    <property type="entry name" value="ATP-grasp fold, A domain"/>
    <property type="match status" value="1"/>
</dbReference>
<comment type="caution">
    <text evidence="6">The sequence shown here is derived from an EMBL/GenBank/DDBJ whole genome shotgun (WGS) entry which is preliminary data.</text>
</comment>
<organism evidence="6 7">
    <name type="scientific">Nocardioides kribbensis</name>
    <dbReference type="NCBI Taxonomy" id="305517"/>
    <lineage>
        <taxon>Bacteria</taxon>
        <taxon>Bacillati</taxon>
        <taxon>Actinomycetota</taxon>
        <taxon>Actinomycetes</taxon>
        <taxon>Propionibacteriales</taxon>
        <taxon>Nocardioidaceae</taxon>
        <taxon>Nocardioides</taxon>
    </lineage>
</organism>
<name>A0ABV1P2Q2_9ACTN</name>
<keyword evidence="2" id="KW-0436">Ligase</keyword>
<dbReference type="Pfam" id="PF07478">
    <property type="entry name" value="Dala_Dala_lig_C"/>
    <property type="match status" value="1"/>
</dbReference>
<dbReference type="PROSITE" id="PS50975">
    <property type="entry name" value="ATP_GRASP"/>
    <property type="match status" value="1"/>
</dbReference>
<evidence type="ECO:0000256" key="3">
    <source>
        <dbReference type="PROSITE-ProRule" id="PRU00409"/>
    </source>
</evidence>
<proteinExistence type="inferred from homology"/>
<keyword evidence="7" id="KW-1185">Reference proteome</keyword>
<evidence type="ECO:0000313" key="7">
    <source>
        <dbReference type="Proteomes" id="UP001482520"/>
    </source>
</evidence>
<dbReference type="InterPro" id="IPR013815">
    <property type="entry name" value="ATP_grasp_subdomain_1"/>
</dbReference>
<dbReference type="PANTHER" id="PTHR23132">
    <property type="entry name" value="D-ALANINE--D-ALANINE LIGASE"/>
    <property type="match status" value="1"/>
</dbReference>
<reference evidence="6 7" key="1">
    <citation type="submission" date="2024-02" db="EMBL/GenBank/DDBJ databases">
        <title>Full genome sequence of Nocardioides kribbensis.</title>
        <authorList>
            <person name="Poletto B.L."/>
            <person name="Silva G."/>
            <person name="Galante D."/>
            <person name="Campos K.R."/>
            <person name="Santos M.B.N."/>
            <person name="Sacchi C.T."/>
        </authorList>
    </citation>
    <scope>NUCLEOTIDE SEQUENCE [LARGE SCALE GENOMIC DNA]</scope>
    <source>
        <strain evidence="6 7">O4R</strain>
    </source>
</reference>